<evidence type="ECO:0000256" key="4">
    <source>
        <dbReference type="ARBA" id="ARBA00022519"/>
    </source>
</evidence>
<dbReference type="GO" id="GO:0071555">
    <property type="term" value="P:cell wall organization"/>
    <property type="evidence" value="ECO:0007669"/>
    <property type="project" value="UniProtKB-KW"/>
</dbReference>
<name>A0A2U2AGC2_9GAMM</name>
<keyword evidence="8 14" id="KW-0378">Hydrolase</keyword>
<dbReference type="Pfam" id="PF00905">
    <property type="entry name" value="Transpeptidase"/>
    <property type="match status" value="1"/>
</dbReference>
<comment type="subcellular location">
    <subcellularLocation>
        <location evidence="14">Cell inner membrane</location>
        <topology evidence="14">Single-pass membrane protein</topology>
    </subcellularLocation>
    <subcellularLocation>
        <location evidence="2">Cell membrane</location>
    </subcellularLocation>
    <subcellularLocation>
        <location evidence="1">Membrane</location>
        <topology evidence="1">Single-pass membrane protein</topology>
    </subcellularLocation>
</comment>
<proteinExistence type="inferred from homology"/>
<dbReference type="PANTHER" id="PTHR30627:SF2">
    <property type="entry name" value="PEPTIDOGLYCAN D,D-TRANSPEPTIDASE MRDA"/>
    <property type="match status" value="1"/>
</dbReference>
<keyword evidence="11 14" id="KW-1133">Transmembrane helix</keyword>
<dbReference type="PANTHER" id="PTHR30627">
    <property type="entry name" value="PEPTIDOGLYCAN D,D-TRANSPEPTIDASE"/>
    <property type="match status" value="1"/>
</dbReference>
<keyword evidence="9 14" id="KW-0133">Cell shape</keyword>
<keyword evidence="3 14" id="KW-1003">Cell membrane</keyword>
<evidence type="ECO:0000256" key="5">
    <source>
        <dbReference type="ARBA" id="ARBA00022645"/>
    </source>
</evidence>
<evidence type="ECO:0000256" key="6">
    <source>
        <dbReference type="ARBA" id="ARBA00022670"/>
    </source>
</evidence>
<evidence type="ECO:0000256" key="9">
    <source>
        <dbReference type="ARBA" id="ARBA00022960"/>
    </source>
</evidence>
<dbReference type="GO" id="GO:0008360">
    <property type="term" value="P:regulation of cell shape"/>
    <property type="evidence" value="ECO:0007669"/>
    <property type="project" value="UniProtKB-KW"/>
</dbReference>
<evidence type="ECO:0000259" key="17">
    <source>
        <dbReference type="Pfam" id="PF03717"/>
    </source>
</evidence>
<dbReference type="InterPro" id="IPR017790">
    <property type="entry name" value="Penicillin-binding_protein_2"/>
</dbReference>
<dbReference type="GO" id="GO:0005886">
    <property type="term" value="C:plasma membrane"/>
    <property type="evidence" value="ECO:0007669"/>
    <property type="project" value="UniProtKB-SubCell"/>
</dbReference>
<feature type="domain" description="Penicillin-binding protein dimerisation" evidence="17">
    <location>
        <begin position="83"/>
        <end position="259"/>
    </location>
</feature>
<dbReference type="Proteomes" id="UP000245020">
    <property type="component" value="Unassembled WGS sequence"/>
</dbReference>
<keyword evidence="19" id="KW-1185">Reference proteome</keyword>
<dbReference type="Pfam" id="PF03717">
    <property type="entry name" value="PBP_dimer"/>
    <property type="match status" value="1"/>
</dbReference>
<dbReference type="InterPro" id="IPR005311">
    <property type="entry name" value="PBP_dimer"/>
</dbReference>
<accession>A0A2U2AGC2</accession>
<dbReference type="GO" id="GO:0071972">
    <property type="term" value="F:peptidoglycan L,D-transpeptidase activity"/>
    <property type="evidence" value="ECO:0007669"/>
    <property type="project" value="TreeGrafter"/>
</dbReference>
<evidence type="ECO:0000256" key="10">
    <source>
        <dbReference type="ARBA" id="ARBA00022984"/>
    </source>
</evidence>
<evidence type="ECO:0000256" key="12">
    <source>
        <dbReference type="ARBA" id="ARBA00023136"/>
    </source>
</evidence>
<gene>
    <name evidence="14 18" type="primary">mrdA</name>
    <name evidence="18" type="ORF">DC083_00450</name>
</gene>
<evidence type="ECO:0000256" key="11">
    <source>
        <dbReference type="ARBA" id="ARBA00022989"/>
    </source>
</evidence>
<comment type="caution">
    <text evidence="18">The sequence shown here is derived from an EMBL/GenBank/DDBJ whole genome shotgun (WGS) entry which is preliminary data.</text>
</comment>
<evidence type="ECO:0000259" key="16">
    <source>
        <dbReference type="Pfam" id="PF00905"/>
    </source>
</evidence>
<dbReference type="SUPFAM" id="SSF56601">
    <property type="entry name" value="beta-lactamase/transpeptidase-like"/>
    <property type="match status" value="1"/>
</dbReference>
<dbReference type="HAMAP" id="MF_02081">
    <property type="entry name" value="MrdA_transpept"/>
    <property type="match status" value="1"/>
</dbReference>
<evidence type="ECO:0000256" key="2">
    <source>
        <dbReference type="ARBA" id="ARBA00004236"/>
    </source>
</evidence>
<dbReference type="Gene3D" id="3.30.1390.30">
    <property type="entry name" value="Penicillin-binding protein 2a, domain 3"/>
    <property type="match status" value="1"/>
</dbReference>
<comment type="catalytic activity">
    <reaction evidence="14">
        <text>Preferential cleavage: (Ac)2-L-Lys-D-Ala-|-D-Ala. Also transpeptidation of peptidyl-alanyl moieties that are N-acyl substituents of D-alanine.</text>
        <dbReference type="EC" id="3.4.16.4"/>
    </reaction>
</comment>
<dbReference type="GO" id="GO:0009252">
    <property type="term" value="P:peptidoglycan biosynthetic process"/>
    <property type="evidence" value="ECO:0007669"/>
    <property type="project" value="UniProtKB-UniRule"/>
</dbReference>
<organism evidence="18 19">
    <name type="scientific">Ignatzschineria ureiclastica</name>
    <dbReference type="NCBI Taxonomy" id="472582"/>
    <lineage>
        <taxon>Bacteria</taxon>
        <taxon>Pseudomonadati</taxon>
        <taxon>Pseudomonadota</taxon>
        <taxon>Gammaproteobacteria</taxon>
        <taxon>Cardiobacteriales</taxon>
        <taxon>Ignatzschineriaceae</taxon>
        <taxon>Ignatzschineria</taxon>
    </lineage>
</organism>
<dbReference type="GO" id="GO:0009002">
    <property type="term" value="F:serine-type D-Ala-D-Ala carboxypeptidase activity"/>
    <property type="evidence" value="ECO:0007669"/>
    <property type="project" value="UniProtKB-UniRule"/>
</dbReference>
<dbReference type="InterPro" id="IPR036138">
    <property type="entry name" value="PBP_dimer_sf"/>
</dbReference>
<dbReference type="SUPFAM" id="SSF56519">
    <property type="entry name" value="Penicillin binding protein dimerisation domain"/>
    <property type="match status" value="1"/>
</dbReference>
<dbReference type="InterPro" id="IPR012338">
    <property type="entry name" value="Beta-lactam/transpept-like"/>
</dbReference>
<evidence type="ECO:0000256" key="1">
    <source>
        <dbReference type="ARBA" id="ARBA00004167"/>
    </source>
</evidence>
<feature type="active site" description="Acyl-ester intermediate" evidence="14">
    <location>
        <position position="350"/>
    </location>
</feature>
<dbReference type="AlphaFoldDB" id="A0A2U2AGC2"/>
<dbReference type="NCBIfam" id="TIGR03423">
    <property type="entry name" value="pbp2_mrdA"/>
    <property type="match status" value="1"/>
</dbReference>
<evidence type="ECO:0000313" key="18">
    <source>
        <dbReference type="EMBL" id="PWD81703.1"/>
    </source>
</evidence>
<feature type="domain" description="Penicillin-binding protein transpeptidase" evidence="16">
    <location>
        <begin position="291"/>
        <end position="629"/>
    </location>
</feature>
<comment type="similarity">
    <text evidence="14">Belongs to the transpeptidase family. MrdA subfamily.</text>
</comment>
<dbReference type="Gene3D" id="3.40.710.10">
    <property type="entry name" value="DD-peptidase/beta-lactamase superfamily"/>
    <property type="match status" value="1"/>
</dbReference>
<dbReference type="EMBL" id="QEWQ01000001">
    <property type="protein sequence ID" value="PWD81703.1"/>
    <property type="molecule type" value="Genomic_DNA"/>
</dbReference>
<evidence type="ECO:0000256" key="7">
    <source>
        <dbReference type="ARBA" id="ARBA00022692"/>
    </source>
</evidence>
<keyword evidence="7 14" id="KW-0812">Transmembrane</keyword>
<evidence type="ECO:0000256" key="14">
    <source>
        <dbReference type="HAMAP-Rule" id="MF_02081"/>
    </source>
</evidence>
<feature type="transmembrane region" description="Helical" evidence="14">
    <location>
        <begin position="36"/>
        <end position="59"/>
    </location>
</feature>
<keyword evidence="6 14" id="KW-0645">Protease</keyword>
<keyword evidence="4 14" id="KW-0997">Cell inner membrane</keyword>
<dbReference type="InterPro" id="IPR001460">
    <property type="entry name" value="PCN-bd_Tpept"/>
</dbReference>
<dbReference type="Gene3D" id="3.90.1310.10">
    <property type="entry name" value="Penicillin-binding protein 2a (Domain 2)"/>
    <property type="match status" value="1"/>
</dbReference>
<evidence type="ECO:0000256" key="15">
    <source>
        <dbReference type="SAM" id="MobiDB-lite"/>
    </source>
</evidence>
<keyword evidence="5 14" id="KW-0121">Carboxypeptidase</keyword>
<dbReference type="EC" id="3.4.16.4" evidence="14"/>
<evidence type="ECO:0000256" key="8">
    <source>
        <dbReference type="ARBA" id="ARBA00022801"/>
    </source>
</evidence>
<feature type="region of interest" description="Disordered" evidence="15">
    <location>
        <begin position="680"/>
        <end position="732"/>
    </location>
</feature>
<sequence length="732" mass="82033">MKYVRFLALRINKSAMKRDTPQKKHLKKQNNSNPHFLGRAIISSFLILIGLIFLIARLFHLQVIEHELYTTRSNDNRIKLLPLPPTRGQIFDRNGKVLATNVPTYNLEVIRQNLTVPLDELVENVKALIPLSENELKQFEKALRRANRQESVVLKKGLTEEESALIAINLHKLGGVHLQADLVRTYPYKNRAVHAIGYVGRVDPRDIREIEAQGLEHEYNGITHMGKRGAEKSFENILRGSMGFETVEASSSGRTVRKISEVPPVPGQNIYLTIDLRLQVIAEEVLEDYDGAIVAIDPQTGDILAFVSKPTYDPNLFVDGISHDDFNALNTDPSTPFLNRVMQGLYPPGSVIKPQIGLAGLENDFITDKTIINCKGYFSVPGNNHKFRDMGYYGPSDLRKALERSCDVYFYELAYNMGINTLTDFLAPFALGTKTNIDLLGESSGVAPTPEYKRQRFKQPWYTGDTITAGIGQSYWLTTPLQIAQATTIVSMHGKAFEPHILGATASPTETEKHFIEPTPIKPIVLKDDRYWDTVIDGMIAVVHGTRGTARATKSNDYLTAGKTGTAQVKTIAQGAKYDAKNLDRRHHDHAWYVAFAPAKDPKIAVAVIVENGGSGSRVAAPMAQKVMDAWIKDFDTPYAIEVLNKFQAEENTILQSNNSELFLPVLQLESTPYQELDLYHSPSETDQTPESDKEKNVKSLMNIRLGKDDRPKSTESNGLIRIETERREHEI</sequence>
<comment type="caution">
    <text evidence="14">Lacks conserved residue(s) required for the propagation of feature annotation.</text>
</comment>
<protein>
    <recommendedName>
        <fullName evidence="14">Peptidoglycan D,D-transpeptidase MrdA</fullName>
        <ecNumber evidence="14">3.4.16.4</ecNumber>
    </recommendedName>
    <alternativeName>
        <fullName evidence="14">Penicillin-binding protein 2</fullName>
        <shortName evidence="14">PBP-2</shortName>
    </alternativeName>
</protein>
<comment type="pathway">
    <text evidence="14">Cell wall biogenesis; peptidoglycan biosynthesis.</text>
</comment>
<keyword evidence="13 14" id="KW-0961">Cell wall biogenesis/degradation</keyword>
<keyword evidence="10 14" id="KW-0573">Peptidoglycan synthesis</keyword>
<comment type="function">
    <text evidence="14">Catalyzes cross-linking of the peptidoglycan cell wall.</text>
</comment>
<evidence type="ECO:0000256" key="13">
    <source>
        <dbReference type="ARBA" id="ARBA00023316"/>
    </source>
</evidence>
<feature type="compositionally biased region" description="Basic and acidic residues" evidence="15">
    <location>
        <begin position="723"/>
        <end position="732"/>
    </location>
</feature>
<dbReference type="InterPro" id="IPR050515">
    <property type="entry name" value="Beta-lactam/transpept"/>
</dbReference>
<evidence type="ECO:0000256" key="3">
    <source>
        <dbReference type="ARBA" id="ARBA00022475"/>
    </source>
</evidence>
<evidence type="ECO:0000313" key="19">
    <source>
        <dbReference type="Proteomes" id="UP000245020"/>
    </source>
</evidence>
<keyword evidence="12 14" id="KW-0472">Membrane</keyword>
<dbReference type="GO" id="GO:0008658">
    <property type="term" value="F:penicillin binding"/>
    <property type="evidence" value="ECO:0007669"/>
    <property type="project" value="UniProtKB-UniRule"/>
</dbReference>
<reference evidence="19" key="1">
    <citation type="submission" date="2018-05" db="EMBL/GenBank/DDBJ databases">
        <title>Ignatzschineria dubaiensis sp. nov., isolated from necrotic foot tissues of dromedaries (Camelus dromedarius) and associated maggots in Dubai, United Arab Emirates.</title>
        <authorList>
            <person name="Tsang C.C."/>
            <person name="Tang J.Y.M."/>
            <person name="Fong J.Y.H."/>
            <person name="Kinne J."/>
            <person name="Lee H.H."/>
            <person name="Joseph M."/>
            <person name="Jose S."/>
            <person name="Schuster R.K."/>
            <person name="Tang Y."/>
            <person name="Sivakumar S."/>
            <person name="Chen J.H.K."/>
            <person name="Teng J.L.L."/>
            <person name="Lau S.K.P."/>
            <person name="Wernery U."/>
            <person name="Woo P.C.Y."/>
        </authorList>
    </citation>
    <scope>NUCLEOTIDE SEQUENCE [LARGE SCALE GENOMIC DNA]</scope>
    <source>
        <strain evidence="19">KCTC 22644</strain>
    </source>
</reference>
<dbReference type="GO" id="GO:0006508">
    <property type="term" value="P:proteolysis"/>
    <property type="evidence" value="ECO:0007669"/>
    <property type="project" value="UniProtKB-KW"/>
</dbReference>